<evidence type="ECO:0000256" key="6">
    <source>
        <dbReference type="ARBA" id="ARBA00023004"/>
    </source>
</evidence>
<organism evidence="10 11">
    <name type="scientific">Peptococcus simiae</name>
    <dbReference type="NCBI Taxonomy" id="1643805"/>
    <lineage>
        <taxon>Bacteria</taxon>
        <taxon>Bacillati</taxon>
        <taxon>Bacillota</taxon>
        <taxon>Clostridia</taxon>
        <taxon>Eubacteriales</taxon>
        <taxon>Peptococcaceae</taxon>
        <taxon>Peptococcus</taxon>
    </lineage>
</organism>
<evidence type="ECO:0000259" key="8">
    <source>
        <dbReference type="PROSITE" id="PS51449"/>
    </source>
</evidence>
<dbReference type="InterPro" id="IPR023404">
    <property type="entry name" value="rSAM_horseshoe"/>
</dbReference>
<dbReference type="PROSITE" id="PS51449">
    <property type="entry name" value="MTTASE_N"/>
    <property type="match status" value="1"/>
</dbReference>
<dbReference type="InterPro" id="IPR006638">
    <property type="entry name" value="Elp3/MiaA/NifB-like_rSAM"/>
</dbReference>
<dbReference type="SFLD" id="SFLDG01082">
    <property type="entry name" value="B12-binding_domain_containing"/>
    <property type="match status" value="1"/>
</dbReference>
<sequence>MSETEHSSDHRPVAPTVAFHTLGCKVNQHDSDMMAALFAEAGYDLVPFQDIADVYVINTCTVTHLSDRKSRQMIRRAVKQNPAAIVAVCGCYVQQAAEEVARIEGVDVLIGTNERGRIVEAVEAFRREGERQVRLPSDEDLYTFEPVTHAQHSDRSRAYVKIQEGCNQFCSYCIIPYARGPLRSRSIEDTVSQVRDLVAAGFQEVVLTGIHIGVFGKGLQDAPGDLTDLCRAILEGTDLTRLRLGSIECTEITPALIDLMAGDDRMAPHLHIPLQAGSDRTLAAMHRPYTTEAFRQVMREVRAKIPGLAITTDLMVGFPGESDDDFRDSLIFANDMAFSDMHIFKYSIREGTPAAAMVDQVPAQVKDRRAKQMAVVAHKNKEAYAAGQIGKTLSVIIEESDPTGAVTGHTGNYLKVRLSEDRSPAKSLVPVHITGYENGLLIGRLAADED</sequence>
<dbReference type="PANTHER" id="PTHR11918:SF45">
    <property type="entry name" value="THREONYLCARBAMOYLADENOSINE TRNA METHYLTHIOTRANSFERASE"/>
    <property type="match status" value="1"/>
</dbReference>
<dbReference type="Gene3D" id="3.80.30.20">
    <property type="entry name" value="tm_1862 like domain"/>
    <property type="match status" value="1"/>
</dbReference>
<dbReference type="RefSeq" id="WP_408976595.1">
    <property type="nucleotide sequence ID" value="NZ_JBJUVG010000001.1"/>
</dbReference>
<dbReference type="PANTHER" id="PTHR11918">
    <property type="entry name" value="RADICAL SAM PROTEINS"/>
    <property type="match status" value="1"/>
</dbReference>
<accession>A0ABW9GWA8</accession>
<keyword evidence="11" id="KW-1185">Reference proteome</keyword>
<evidence type="ECO:0000256" key="2">
    <source>
        <dbReference type="ARBA" id="ARBA00022485"/>
    </source>
</evidence>
<dbReference type="CDD" id="cd01335">
    <property type="entry name" value="Radical_SAM"/>
    <property type="match status" value="1"/>
</dbReference>
<dbReference type="InterPro" id="IPR005839">
    <property type="entry name" value="Methylthiotransferase"/>
</dbReference>
<dbReference type="EMBL" id="JBJUVG010000001">
    <property type="protein sequence ID" value="MFM9412977.1"/>
    <property type="molecule type" value="Genomic_DNA"/>
</dbReference>
<dbReference type="InterPro" id="IPR006467">
    <property type="entry name" value="MiaB-like_bact"/>
</dbReference>
<dbReference type="SUPFAM" id="SSF102114">
    <property type="entry name" value="Radical SAM enzymes"/>
    <property type="match status" value="1"/>
</dbReference>
<proteinExistence type="predicted"/>
<dbReference type="PROSITE" id="PS51918">
    <property type="entry name" value="RADICAL_SAM"/>
    <property type="match status" value="1"/>
</dbReference>
<evidence type="ECO:0000256" key="7">
    <source>
        <dbReference type="ARBA" id="ARBA00023014"/>
    </source>
</evidence>
<gene>
    <name evidence="10" type="primary">mtaB</name>
    <name evidence="10" type="ORF">ACKQTC_01115</name>
</gene>
<evidence type="ECO:0000313" key="11">
    <source>
        <dbReference type="Proteomes" id="UP001631949"/>
    </source>
</evidence>
<dbReference type="SMART" id="SM00729">
    <property type="entry name" value="Elp3"/>
    <property type="match status" value="1"/>
</dbReference>
<feature type="domain" description="Radical SAM core" evidence="9">
    <location>
        <begin position="152"/>
        <end position="383"/>
    </location>
</feature>
<dbReference type="NCBIfam" id="TIGR01579">
    <property type="entry name" value="MiaB-like-C"/>
    <property type="match status" value="1"/>
</dbReference>
<dbReference type="InterPro" id="IPR038135">
    <property type="entry name" value="Methylthiotransferase_N_sf"/>
</dbReference>
<keyword evidence="6" id="KW-0408">Iron</keyword>
<keyword evidence="5" id="KW-0479">Metal-binding</keyword>
<keyword evidence="7" id="KW-0411">Iron-sulfur</keyword>
<evidence type="ECO:0000256" key="1">
    <source>
        <dbReference type="ARBA" id="ARBA00001966"/>
    </source>
</evidence>
<dbReference type="InterPro" id="IPR020612">
    <property type="entry name" value="Methylthiotransferase_CS"/>
</dbReference>
<evidence type="ECO:0000313" key="10">
    <source>
        <dbReference type="EMBL" id="MFM9412977.1"/>
    </source>
</evidence>
<dbReference type="NCBIfam" id="TIGR00089">
    <property type="entry name" value="MiaB/RimO family radical SAM methylthiotransferase"/>
    <property type="match status" value="1"/>
</dbReference>
<evidence type="ECO:0000256" key="3">
    <source>
        <dbReference type="ARBA" id="ARBA00022679"/>
    </source>
</evidence>
<dbReference type="InterPro" id="IPR013848">
    <property type="entry name" value="Methylthiotransferase_N"/>
</dbReference>
<dbReference type="InterPro" id="IPR058240">
    <property type="entry name" value="rSAM_sf"/>
</dbReference>
<feature type="domain" description="MTTase N-terminal" evidence="8">
    <location>
        <begin position="15"/>
        <end position="127"/>
    </location>
</feature>
<keyword evidence="2" id="KW-0004">4Fe-4S</keyword>
<keyword evidence="4" id="KW-0949">S-adenosyl-L-methionine</keyword>
<evidence type="ECO:0000256" key="5">
    <source>
        <dbReference type="ARBA" id="ARBA00022723"/>
    </source>
</evidence>
<comment type="cofactor">
    <cofactor evidence="1">
        <name>[4Fe-4S] cluster</name>
        <dbReference type="ChEBI" id="CHEBI:49883"/>
    </cofactor>
</comment>
<evidence type="ECO:0000256" key="4">
    <source>
        <dbReference type="ARBA" id="ARBA00022691"/>
    </source>
</evidence>
<evidence type="ECO:0000259" key="9">
    <source>
        <dbReference type="PROSITE" id="PS51918"/>
    </source>
</evidence>
<dbReference type="Gene3D" id="3.40.50.12160">
    <property type="entry name" value="Methylthiotransferase, N-terminal domain"/>
    <property type="match status" value="1"/>
</dbReference>
<name>A0ABW9GWA8_9FIRM</name>
<protein>
    <submittedName>
        <fullName evidence="10">tRNA (N(6)-L-threonylcarbamoyladenosine(37)-C(2))-methylthiotransferase MtaB</fullName>
    </submittedName>
</protein>
<dbReference type="InterPro" id="IPR007197">
    <property type="entry name" value="rSAM"/>
</dbReference>
<keyword evidence="3" id="KW-0808">Transferase</keyword>
<dbReference type="SFLD" id="SFLDG01061">
    <property type="entry name" value="methylthiotransferase"/>
    <property type="match status" value="1"/>
</dbReference>
<reference evidence="10 11" key="1">
    <citation type="journal article" date="2016" name="Int. J. Syst. Evol. Microbiol.">
        <title>Peptococcus simiae sp. nov., isolated from rhesus macaque faeces and emended description of the genus Peptococcus.</title>
        <authorList>
            <person name="Shkoporov A.N."/>
            <person name="Efimov B.A."/>
            <person name="Kondova I."/>
            <person name="Ouwerling B."/>
            <person name="Chaplin A.V."/>
            <person name="Shcherbakova V.A."/>
            <person name="Langermans J.A.M."/>
        </authorList>
    </citation>
    <scope>NUCLEOTIDE SEQUENCE [LARGE SCALE GENOMIC DNA]</scope>
    <source>
        <strain evidence="10 11">M108</strain>
    </source>
</reference>
<dbReference type="Pfam" id="PF00919">
    <property type="entry name" value="UPF0004"/>
    <property type="match status" value="1"/>
</dbReference>
<dbReference type="Pfam" id="PF04055">
    <property type="entry name" value="Radical_SAM"/>
    <property type="match status" value="1"/>
</dbReference>
<dbReference type="PROSITE" id="PS01278">
    <property type="entry name" value="MTTASE_RADICAL"/>
    <property type="match status" value="1"/>
</dbReference>
<comment type="caution">
    <text evidence="10">The sequence shown here is derived from an EMBL/GenBank/DDBJ whole genome shotgun (WGS) entry which is preliminary data.</text>
</comment>
<dbReference type="Proteomes" id="UP001631949">
    <property type="component" value="Unassembled WGS sequence"/>
</dbReference>
<dbReference type="SFLD" id="SFLDS00029">
    <property type="entry name" value="Radical_SAM"/>
    <property type="match status" value="1"/>
</dbReference>